<sequence length="137" mass="15858">MCTVLGVARSTYYKSFDKTKSARELENEELKSAIKRIYKENKGIYGAPRIHHILGIEGFNVSLKRVQRRMTELGLCAVTVKKYKPHSSKKVAEDLENVLKRDFTTTSINEKWVGDITYIYTIKDGWLLFSFSSRLIF</sequence>
<dbReference type="InterPro" id="IPR025948">
    <property type="entry name" value="HTH-like_dom"/>
</dbReference>
<evidence type="ECO:0000259" key="1">
    <source>
        <dbReference type="Pfam" id="PF13276"/>
    </source>
</evidence>
<feature type="domain" description="HTH-like" evidence="1">
    <location>
        <begin position="27"/>
        <end position="83"/>
    </location>
</feature>
<dbReference type="STRING" id="545697.HMPREF0216_01708"/>
<reference evidence="2 3" key="1">
    <citation type="submission" date="2012-05" db="EMBL/GenBank/DDBJ databases">
        <authorList>
            <person name="Weinstock G."/>
            <person name="Sodergren E."/>
            <person name="Lobos E.A."/>
            <person name="Fulton L."/>
            <person name="Fulton R."/>
            <person name="Courtney L."/>
            <person name="Fronick C."/>
            <person name="O'Laughlin M."/>
            <person name="Godfrey J."/>
            <person name="Wilson R.M."/>
            <person name="Miner T."/>
            <person name="Farmer C."/>
            <person name="Delehaunty K."/>
            <person name="Cordes M."/>
            <person name="Minx P."/>
            <person name="Tomlinson C."/>
            <person name="Chen J."/>
            <person name="Wollam A."/>
            <person name="Pepin K.H."/>
            <person name="Bhonagiri V."/>
            <person name="Zhang X."/>
            <person name="Suruliraj S."/>
            <person name="Warren W."/>
            <person name="Mitreva M."/>
            <person name="Mardis E.R."/>
            <person name="Wilson R.K."/>
        </authorList>
    </citation>
    <scope>NUCLEOTIDE SEQUENCE [LARGE SCALE GENOMIC DNA]</scope>
    <source>
        <strain evidence="2 3">DSM 1785</strain>
    </source>
</reference>
<dbReference type="Proteomes" id="UP000010420">
    <property type="component" value="Unassembled WGS sequence"/>
</dbReference>
<organism evidence="2 3">
    <name type="scientific">Clostridium celatum DSM 1785</name>
    <dbReference type="NCBI Taxonomy" id="545697"/>
    <lineage>
        <taxon>Bacteria</taxon>
        <taxon>Bacillati</taxon>
        <taxon>Bacillota</taxon>
        <taxon>Clostridia</taxon>
        <taxon>Eubacteriales</taxon>
        <taxon>Clostridiaceae</taxon>
        <taxon>Clostridium</taxon>
    </lineage>
</organism>
<dbReference type="eggNOG" id="COG2801">
    <property type="taxonomic scope" value="Bacteria"/>
</dbReference>
<proteinExistence type="predicted"/>
<dbReference type="AlphaFoldDB" id="L1QGP8"/>
<comment type="caution">
    <text evidence="2">The sequence shown here is derived from an EMBL/GenBank/DDBJ whole genome shotgun (WGS) entry which is preliminary data.</text>
</comment>
<dbReference type="HOGENOM" id="CLU_027402_21_2_9"/>
<gene>
    <name evidence="2" type="ORF">HMPREF0216_01708</name>
</gene>
<dbReference type="PANTHER" id="PTHR46889">
    <property type="entry name" value="TRANSPOSASE INSF FOR INSERTION SEQUENCE IS3B-RELATED"/>
    <property type="match status" value="1"/>
</dbReference>
<name>L1QGP8_9CLOT</name>
<dbReference type="InterPro" id="IPR050900">
    <property type="entry name" value="Transposase_IS3/IS150/IS904"/>
</dbReference>
<dbReference type="EMBL" id="AMEZ01000052">
    <property type="protein sequence ID" value="EKY26825.1"/>
    <property type="molecule type" value="Genomic_DNA"/>
</dbReference>
<protein>
    <recommendedName>
        <fullName evidence="1">HTH-like domain-containing protein</fullName>
    </recommendedName>
</protein>
<keyword evidence="3" id="KW-1185">Reference proteome</keyword>
<dbReference type="Pfam" id="PF13276">
    <property type="entry name" value="HTH_21"/>
    <property type="match status" value="1"/>
</dbReference>
<evidence type="ECO:0000313" key="3">
    <source>
        <dbReference type="Proteomes" id="UP000010420"/>
    </source>
</evidence>
<dbReference type="PATRIC" id="fig|545697.3.peg.1682"/>
<evidence type="ECO:0000313" key="2">
    <source>
        <dbReference type="EMBL" id="EKY26825.1"/>
    </source>
</evidence>
<accession>L1QGP8</accession>